<dbReference type="InterPro" id="IPR001810">
    <property type="entry name" value="F-box_dom"/>
</dbReference>
<reference evidence="2 3" key="1">
    <citation type="submission" date="2023-05" db="EMBL/GenBank/DDBJ databases">
        <title>WGS assembly of Eleusine coracana.</title>
        <authorList>
            <person name="Jenkins J."/>
            <person name="Schmutz J."/>
            <person name="Lux T."/>
            <person name="Plott C."/>
            <person name="Mayer K."/>
            <person name="Qi P."/>
            <person name="Devos K."/>
        </authorList>
    </citation>
    <scope>NUCLEOTIDE SEQUENCE [LARGE SCALE GENOMIC DNA]</scope>
    <source>
        <tissue evidence="2">Leaves</tissue>
    </source>
</reference>
<dbReference type="SUPFAM" id="SSF81383">
    <property type="entry name" value="F-box domain"/>
    <property type="match status" value="1"/>
</dbReference>
<name>A0AAV9FVQ4_ELECO</name>
<dbReference type="Gene3D" id="1.20.1280.50">
    <property type="match status" value="1"/>
</dbReference>
<evidence type="ECO:0000313" key="2">
    <source>
        <dbReference type="EMBL" id="KAK2630766.1"/>
    </source>
</evidence>
<evidence type="ECO:0000259" key="1">
    <source>
        <dbReference type="SMART" id="SM00256"/>
    </source>
</evidence>
<proteinExistence type="predicted"/>
<dbReference type="PANTHER" id="PTHR31672:SF2">
    <property type="entry name" value="F-BOX DOMAIN-CONTAINING PROTEIN"/>
    <property type="match status" value="1"/>
</dbReference>
<gene>
    <name evidence="2" type="ORF">QOZ80_UnG0726560</name>
</gene>
<evidence type="ECO:0000313" key="3">
    <source>
        <dbReference type="Proteomes" id="UP001301735"/>
    </source>
</evidence>
<sequence>MASPAPSLPDDVLAHILLLLPSRSIGRFRAVCRAWRAATTLPSFDRARAAARPAAVAKVSSTYFGLAVRFEVFGRRWRRGDGPFARAVVLKSPYFSSCRVLGSWDGVLCLQPFTLLFLPIIHPGEPARDDQIVLWNPLTNAFTTVSMPGGDDGRIIGGYAHPVTGRFHLLHSNDVTVSDQRDLLAPITFQILRVGDNNYCREVPWEERLQIFMNKNNSDRPISLHGHLHWLIQSATGKVMILVFDMAKEEFRFMDGPKRPGLALQTTRTVLSDGKLGILALANAPSRGSAVEMWMLKDYTDTQTWQLKEKIRMVRLNYGTDLSPRFTCATTKVEVVDDDDDDDGEEIFIRLEDQIDAYNVREKVWRTVNVSKRADVLMHRESVLPPEISFGEEVQVLTPQRDIFGDIRYCL</sequence>
<dbReference type="InterPro" id="IPR050796">
    <property type="entry name" value="SCF_F-box_component"/>
</dbReference>
<dbReference type="InterPro" id="IPR036047">
    <property type="entry name" value="F-box-like_dom_sf"/>
</dbReference>
<dbReference type="InterPro" id="IPR013187">
    <property type="entry name" value="F-box-assoc_dom_typ3"/>
</dbReference>
<dbReference type="AlphaFoldDB" id="A0AAV9FVQ4"/>
<dbReference type="SMART" id="SM00256">
    <property type="entry name" value="FBOX"/>
    <property type="match status" value="1"/>
</dbReference>
<comment type="caution">
    <text evidence="2">The sequence shown here is derived from an EMBL/GenBank/DDBJ whole genome shotgun (WGS) entry which is preliminary data.</text>
</comment>
<dbReference type="PANTHER" id="PTHR31672">
    <property type="entry name" value="BNACNNG10540D PROTEIN"/>
    <property type="match status" value="1"/>
</dbReference>
<accession>A0AAV9FVQ4</accession>
<dbReference type="Pfam" id="PF12937">
    <property type="entry name" value="F-box-like"/>
    <property type="match status" value="1"/>
</dbReference>
<organism evidence="2 3">
    <name type="scientific">Eleusine coracana subsp. coracana</name>
    <dbReference type="NCBI Taxonomy" id="191504"/>
    <lineage>
        <taxon>Eukaryota</taxon>
        <taxon>Viridiplantae</taxon>
        <taxon>Streptophyta</taxon>
        <taxon>Embryophyta</taxon>
        <taxon>Tracheophyta</taxon>
        <taxon>Spermatophyta</taxon>
        <taxon>Magnoliopsida</taxon>
        <taxon>Liliopsida</taxon>
        <taxon>Poales</taxon>
        <taxon>Poaceae</taxon>
        <taxon>PACMAD clade</taxon>
        <taxon>Chloridoideae</taxon>
        <taxon>Cynodonteae</taxon>
        <taxon>Eleusininae</taxon>
        <taxon>Eleusine</taxon>
    </lineage>
</organism>
<dbReference type="NCBIfam" id="TIGR01640">
    <property type="entry name" value="F_box_assoc_1"/>
    <property type="match status" value="1"/>
</dbReference>
<keyword evidence="3" id="KW-1185">Reference proteome</keyword>
<dbReference type="InterPro" id="IPR017451">
    <property type="entry name" value="F-box-assoc_interact_dom"/>
</dbReference>
<protein>
    <recommendedName>
        <fullName evidence="1">F-box domain-containing protein</fullName>
    </recommendedName>
</protein>
<dbReference type="EMBL" id="MU847544">
    <property type="protein sequence ID" value="KAK2630766.1"/>
    <property type="molecule type" value="Genomic_DNA"/>
</dbReference>
<dbReference type="Pfam" id="PF08268">
    <property type="entry name" value="FBA_3"/>
    <property type="match status" value="1"/>
</dbReference>
<dbReference type="Proteomes" id="UP001301735">
    <property type="component" value="Unassembled WGS sequence"/>
</dbReference>
<feature type="domain" description="F-box" evidence="1">
    <location>
        <begin position="8"/>
        <end position="48"/>
    </location>
</feature>